<dbReference type="RefSeq" id="WP_146652732.1">
    <property type="nucleotide sequence ID" value="NZ_CP012333.1"/>
</dbReference>
<name>A0A0K1Q767_9BACT</name>
<dbReference type="EMBL" id="CP012333">
    <property type="protein sequence ID" value="AKV01676.1"/>
    <property type="molecule type" value="Genomic_DNA"/>
</dbReference>
<dbReference type="GO" id="GO:0016020">
    <property type="term" value="C:membrane"/>
    <property type="evidence" value="ECO:0007669"/>
    <property type="project" value="UniProtKB-SubCell"/>
</dbReference>
<dbReference type="KEGG" id="llu:AKJ09_08339"/>
<dbReference type="SMART" id="SM00244">
    <property type="entry name" value="PHB"/>
    <property type="match status" value="1"/>
</dbReference>
<evidence type="ECO:0000313" key="4">
    <source>
        <dbReference type="Proteomes" id="UP000064967"/>
    </source>
</evidence>
<dbReference type="PANTHER" id="PTHR42911">
    <property type="entry name" value="MODULATOR OF FTSH PROTEASE HFLC"/>
    <property type="match status" value="1"/>
</dbReference>
<dbReference type="SUPFAM" id="SSF117892">
    <property type="entry name" value="Band 7/SPFH domain"/>
    <property type="match status" value="1"/>
</dbReference>
<dbReference type="Pfam" id="PF01145">
    <property type="entry name" value="Band_7"/>
    <property type="match status" value="1"/>
</dbReference>
<evidence type="ECO:0000256" key="1">
    <source>
        <dbReference type="ARBA" id="ARBA00004167"/>
    </source>
</evidence>
<reference evidence="3 4" key="1">
    <citation type="submission" date="2015-08" db="EMBL/GenBank/DDBJ databases">
        <authorList>
            <person name="Babu N.S."/>
            <person name="Beckwith C.J."/>
            <person name="Beseler K.G."/>
            <person name="Brison A."/>
            <person name="Carone J.V."/>
            <person name="Caskin T.P."/>
            <person name="Diamond M."/>
            <person name="Durham M.E."/>
            <person name="Foxe J.M."/>
            <person name="Go M."/>
            <person name="Henderson B.A."/>
            <person name="Jones I.B."/>
            <person name="McGettigan J.A."/>
            <person name="Micheletti S.J."/>
            <person name="Nasrallah M.E."/>
            <person name="Ortiz D."/>
            <person name="Piller C.R."/>
            <person name="Privatt S.R."/>
            <person name="Schneider S.L."/>
            <person name="Sharp S."/>
            <person name="Smith T.C."/>
            <person name="Stanton J.D."/>
            <person name="Ullery H.E."/>
            <person name="Wilson R.J."/>
            <person name="Serrano M.G."/>
            <person name="Buck G."/>
            <person name="Lee V."/>
            <person name="Wang Y."/>
            <person name="Carvalho R."/>
            <person name="Voegtly L."/>
            <person name="Shi R."/>
            <person name="Duckworth R."/>
            <person name="Johnson A."/>
            <person name="Loviza R."/>
            <person name="Walstead R."/>
            <person name="Shah Z."/>
            <person name="Kiflezghi M."/>
            <person name="Wade K."/>
            <person name="Ball S.L."/>
            <person name="Bradley K.W."/>
            <person name="Asai D.J."/>
            <person name="Bowman C.A."/>
            <person name="Russell D.A."/>
            <person name="Pope W.H."/>
            <person name="Jacobs-Sera D."/>
            <person name="Hendrix R.W."/>
            <person name="Hatfull G.F."/>
        </authorList>
    </citation>
    <scope>NUCLEOTIDE SEQUENCE [LARGE SCALE GENOMIC DNA]</scope>
    <source>
        <strain evidence="3 4">DSM 27648</strain>
    </source>
</reference>
<protein>
    <recommendedName>
        <fullName evidence="2">Band 7 domain-containing protein</fullName>
    </recommendedName>
</protein>
<keyword evidence="4" id="KW-1185">Reference proteome</keyword>
<dbReference type="OrthoDB" id="127806at2"/>
<dbReference type="AlphaFoldDB" id="A0A0K1Q767"/>
<dbReference type="STRING" id="1391654.AKJ09_08339"/>
<dbReference type="PANTHER" id="PTHR42911:SF2">
    <property type="entry name" value="PROHIBITIN FAMILY PROTEIN"/>
    <property type="match status" value="1"/>
</dbReference>
<dbReference type="InterPro" id="IPR001107">
    <property type="entry name" value="Band_7"/>
</dbReference>
<proteinExistence type="predicted"/>
<sequence length="296" mass="33391">MLETGLAVGLMFYVAFILYRSTFRVEEGHLAVLTTFGRAETRDGKRQLLVHGPGLHWKKPWQQVRNVSMKEQTLDLGGEEGGGTAMADDGTVLRLDSYVRYVPVERELYELLFGLERPLDHITGLFTCLLRNEIANFRGAAEEDTSSLATRFDFARQAGSYALIRRERKLLNERIESFCARRIDDRYGVRFNAVDLADILPPDELADALNAVIQAQSEAEAHLFRAEGECQQRILAAERGVSIARARASASETEVRKLAEYLEELETKNVLDAYVQRRRAEVTSESRAVFLKEGSS</sequence>
<dbReference type="InterPro" id="IPR036013">
    <property type="entry name" value="Band_7/SPFH_dom_sf"/>
</dbReference>
<feature type="domain" description="Band 7" evidence="2">
    <location>
        <begin position="20"/>
        <end position="213"/>
    </location>
</feature>
<comment type="subcellular location">
    <subcellularLocation>
        <location evidence="1">Membrane</location>
        <topology evidence="1">Single-pass membrane protein</topology>
    </subcellularLocation>
</comment>
<dbReference type="Proteomes" id="UP000064967">
    <property type="component" value="Chromosome"/>
</dbReference>
<organism evidence="3 4">
    <name type="scientific">Labilithrix luteola</name>
    <dbReference type="NCBI Taxonomy" id="1391654"/>
    <lineage>
        <taxon>Bacteria</taxon>
        <taxon>Pseudomonadati</taxon>
        <taxon>Myxococcota</taxon>
        <taxon>Polyangia</taxon>
        <taxon>Polyangiales</taxon>
        <taxon>Labilitrichaceae</taxon>
        <taxon>Labilithrix</taxon>
    </lineage>
</organism>
<evidence type="ECO:0000313" key="3">
    <source>
        <dbReference type="EMBL" id="AKV01676.1"/>
    </source>
</evidence>
<accession>A0A0K1Q767</accession>
<evidence type="ECO:0000259" key="2">
    <source>
        <dbReference type="SMART" id="SM00244"/>
    </source>
</evidence>
<dbReference type="Gene3D" id="3.30.479.30">
    <property type="entry name" value="Band 7 domain"/>
    <property type="match status" value="1"/>
</dbReference>
<gene>
    <name evidence="3" type="ORF">AKJ09_08339</name>
</gene>